<keyword evidence="4 8" id="KW-0812">Transmembrane</keyword>
<evidence type="ECO:0000256" key="10">
    <source>
        <dbReference type="SAM" id="Phobius"/>
    </source>
</evidence>
<name>A0A6A1USX7_9ROSI</name>
<evidence type="ECO:0000256" key="8">
    <source>
        <dbReference type="PROSITE-ProRule" id="PRU00282"/>
    </source>
</evidence>
<accession>A0A6A1USX7</accession>
<evidence type="ECO:0000256" key="2">
    <source>
        <dbReference type="ARBA" id="ARBA00006375"/>
    </source>
</evidence>
<gene>
    <name evidence="11" type="ORF">CJ030_MR8G001601</name>
</gene>
<dbReference type="Proteomes" id="UP000516437">
    <property type="component" value="Chromosome 8"/>
</dbReference>
<organism evidence="11 12">
    <name type="scientific">Morella rubra</name>
    <name type="common">Chinese bayberry</name>
    <dbReference type="NCBI Taxonomy" id="262757"/>
    <lineage>
        <taxon>Eukaryota</taxon>
        <taxon>Viridiplantae</taxon>
        <taxon>Streptophyta</taxon>
        <taxon>Embryophyta</taxon>
        <taxon>Tracheophyta</taxon>
        <taxon>Spermatophyta</taxon>
        <taxon>Magnoliopsida</taxon>
        <taxon>eudicotyledons</taxon>
        <taxon>Gunneridae</taxon>
        <taxon>Pentapetalae</taxon>
        <taxon>rosids</taxon>
        <taxon>fabids</taxon>
        <taxon>Fagales</taxon>
        <taxon>Myricaceae</taxon>
        <taxon>Morella</taxon>
    </lineage>
</organism>
<feature type="transmembrane region" description="Helical" evidence="10">
    <location>
        <begin position="153"/>
        <end position="178"/>
    </location>
</feature>
<evidence type="ECO:0000256" key="4">
    <source>
        <dbReference type="ARBA" id="ARBA00022692"/>
    </source>
</evidence>
<dbReference type="GO" id="GO:0016020">
    <property type="term" value="C:membrane"/>
    <property type="evidence" value="ECO:0007669"/>
    <property type="project" value="UniProtKB-SubCell"/>
</dbReference>
<sequence>MSNAVANGLAGAGGGIIAQIITYPLQTVNTRQQTERVAKKGLRNSDGGLPVSKSHAAAPAAGTLLQILEVIRTEGLGGLYSGLKPSLLGTAASQSVRMGKERRLGVYGYPLPRRCKHFQYEHVFVLAVVFKNKAEAIAAARKEKGHGDGTVGMFSWLVVAAIAGSLNVLLTNPIWVIVTRMQTHTQAERKIMDSRREALLREASEGSLTDSTLTDKLAELDSEKPRPFGTLHAVSSSLLTPFWFWLQDD</sequence>
<evidence type="ECO:0000256" key="9">
    <source>
        <dbReference type="RuleBase" id="RU000488"/>
    </source>
</evidence>
<proteinExistence type="inferred from homology"/>
<evidence type="ECO:0000256" key="6">
    <source>
        <dbReference type="ARBA" id="ARBA00022989"/>
    </source>
</evidence>
<evidence type="ECO:0000256" key="7">
    <source>
        <dbReference type="ARBA" id="ARBA00023136"/>
    </source>
</evidence>
<dbReference type="AlphaFoldDB" id="A0A6A1USX7"/>
<dbReference type="OrthoDB" id="2019556at2759"/>
<protein>
    <submittedName>
        <fullName evidence="11">Peroxisomal nicotinamide adenine dinucleotide carrier</fullName>
    </submittedName>
</protein>
<dbReference type="GO" id="GO:0055085">
    <property type="term" value="P:transmembrane transport"/>
    <property type="evidence" value="ECO:0007669"/>
    <property type="project" value="InterPro"/>
</dbReference>
<dbReference type="InterPro" id="IPR044712">
    <property type="entry name" value="SLC25A32-like"/>
</dbReference>
<evidence type="ECO:0000256" key="3">
    <source>
        <dbReference type="ARBA" id="ARBA00022448"/>
    </source>
</evidence>
<dbReference type="InterPro" id="IPR023395">
    <property type="entry name" value="MCP_dom_sf"/>
</dbReference>
<evidence type="ECO:0000256" key="5">
    <source>
        <dbReference type="ARBA" id="ARBA00022737"/>
    </source>
</evidence>
<keyword evidence="12" id="KW-1185">Reference proteome</keyword>
<keyword evidence="3 9" id="KW-0813">Transport</keyword>
<dbReference type="PROSITE" id="PS50920">
    <property type="entry name" value="SOLCAR"/>
    <property type="match status" value="1"/>
</dbReference>
<dbReference type="Gene3D" id="1.50.40.10">
    <property type="entry name" value="Mitochondrial carrier domain"/>
    <property type="match status" value="2"/>
</dbReference>
<evidence type="ECO:0000256" key="1">
    <source>
        <dbReference type="ARBA" id="ARBA00004141"/>
    </source>
</evidence>
<dbReference type="Pfam" id="PF00153">
    <property type="entry name" value="Mito_carr"/>
    <property type="match status" value="2"/>
</dbReference>
<comment type="caution">
    <text evidence="11">The sequence shown here is derived from an EMBL/GenBank/DDBJ whole genome shotgun (WGS) entry which is preliminary data.</text>
</comment>
<keyword evidence="5" id="KW-0677">Repeat</keyword>
<dbReference type="GO" id="GO:0006862">
    <property type="term" value="P:nucleotide transport"/>
    <property type="evidence" value="ECO:0007669"/>
    <property type="project" value="InterPro"/>
</dbReference>
<keyword evidence="7 8" id="KW-0472">Membrane</keyword>
<dbReference type="PANTHER" id="PTHR45683">
    <property type="entry name" value="MITOCHONDRIAL NICOTINAMIDE ADENINE DINUCLEOTIDE TRANSPORTER 1-RELATED-RELATED"/>
    <property type="match status" value="1"/>
</dbReference>
<evidence type="ECO:0000313" key="12">
    <source>
        <dbReference type="Proteomes" id="UP000516437"/>
    </source>
</evidence>
<dbReference type="InterPro" id="IPR018108">
    <property type="entry name" value="MCP_transmembrane"/>
</dbReference>
<keyword evidence="6 10" id="KW-1133">Transmembrane helix</keyword>
<dbReference type="EMBL" id="RXIC02000026">
    <property type="protein sequence ID" value="KAB1203499.1"/>
    <property type="molecule type" value="Genomic_DNA"/>
</dbReference>
<feature type="repeat" description="Solcar" evidence="8">
    <location>
        <begin position="2"/>
        <end position="107"/>
    </location>
</feature>
<comment type="similarity">
    <text evidence="2 9">Belongs to the mitochondrial carrier (TC 2.A.29) family.</text>
</comment>
<evidence type="ECO:0000313" key="11">
    <source>
        <dbReference type="EMBL" id="KAB1203499.1"/>
    </source>
</evidence>
<comment type="subcellular location">
    <subcellularLocation>
        <location evidence="1">Membrane</location>
        <topology evidence="1">Multi-pass membrane protein</topology>
    </subcellularLocation>
</comment>
<reference evidence="11 12" key="1">
    <citation type="journal article" date="2019" name="Plant Biotechnol. J.">
        <title>The red bayberry genome and genetic basis of sex determination.</title>
        <authorList>
            <person name="Jia H.M."/>
            <person name="Jia H.J."/>
            <person name="Cai Q.L."/>
            <person name="Wang Y."/>
            <person name="Zhao H.B."/>
            <person name="Yang W.F."/>
            <person name="Wang G.Y."/>
            <person name="Li Y.H."/>
            <person name="Zhan D.L."/>
            <person name="Shen Y.T."/>
            <person name="Niu Q.F."/>
            <person name="Chang L."/>
            <person name="Qiu J."/>
            <person name="Zhao L."/>
            <person name="Xie H.B."/>
            <person name="Fu W.Y."/>
            <person name="Jin J."/>
            <person name="Li X.W."/>
            <person name="Jiao Y."/>
            <person name="Zhou C.C."/>
            <person name="Tu T."/>
            <person name="Chai C.Y."/>
            <person name="Gao J.L."/>
            <person name="Fan L.J."/>
            <person name="van de Weg E."/>
            <person name="Wang J.Y."/>
            <person name="Gao Z.S."/>
        </authorList>
    </citation>
    <scope>NUCLEOTIDE SEQUENCE [LARGE SCALE GENOMIC DNA]</scope>
    <source>
        <tissue evidence="11">Leaves</tissue>
    </source>
</reference>
<dbReference type="SUPFAM" id="SSF103506">
    <property type="entry name" value="Mitochondrial carrier"/>
    <property type="match status" value="1"/>
</dbReference>